<proteinExistence type="predicted"/>
<evidence type="ECO:0000256" key="2">
    <source>
        <dbReference type="ARBA" id="ARBA00022692"/>
    </source>
</evidence>
<dbReference type="GO" id="GO:0016020">
    <property type="term" value="C:membrane"/>
    <property type="evidence" value="ECO:0007669"/>
    <property type="project" value="UniProtKB-SubCell"/>
</dbReference>
<evidence type="ECO:0000256" key="1">
    <source>
        <dbReference type="ARBA" id="ARBA00004141"/>
    </source>
</evidence>
<feature type="region of interest" description="Disordered" evidence="5">
    <location>
        <begin position="968"/>
        <end position="995"/>
    </location>
</feature>
<feature type="region of interest" description="Disordered" evidence="5">
    <location>
        <begin position="867"/>
        <end position="905"/>
    </location>
</feature>
<keyword evidence="2 6" id="KW-0812">Transmembrane</keyword>
<feature type="transmembrane region" description="Helical" evidence="6">
    <location>
        <begin position="204"/>
        <end position="226"/>
    </location>
</feature>
<feature type="region of interest" description="Disordered" evidence="5">
    <location>
        <begin position="628"/>
        <end position="782"/>
    </location>
</feature>
<accession>A0A9W9Q3L5</accession>
<dbReference type="AlphaFoldDB" id="A0A9W9Q3L5"/>
<feature type="signal peptide" evidence="7">
    <location>
        <begin position="1"/>
        <end position="20"/>
    </location>
</feature>
<dbReference type="InterPro" id="IPR025256">
    <property type="entry name" value="TM7S3/TM198-like_dom"/>
</dbReference>
<feature type="compositionally biased region" description="Polar residues" evidence="5">
    <location>
        <begin position="1111"/>
        <end position="1120"/>
    </location>
</feature>
<feature type="compositionally biased region" description="Polar residues" evidence="5">
    <location>
        <begin position="692"/>
        <end position="711"/>
    </location>
</feature>
<feature type="compositionally biased region" description="Low complexity" evidence="5">
    <location>
        <begin position="112"/>
        <end position="123"/>
    </location>
</feature>
<sequence length="1158" mass="125004">MRWSLLFTLVLFFLCGVSLAAPAVGLGERDVDAAAILDKRENQDTTMTATSNDAMPTTTTATGTQVTSTEATGTRASTITDSAKNTSTSRHTSQTSPTNAATTVPSLDGVGSSSASSQNNTQSAYSGGLPIKPEVTPALGVGGFILLVLGAALALIGIRKQWVYIFLSTAFCAALGVTVSHVYLDYNCIVLIIYVMNSPVSNGVQGGYLVAVVVTGAIFGGVALVFREITEGLCCLLGGFCIGMWLMTLKSGGLITGDGAKAGFILAFAGGFYCLSWSHYTRAYGSMLCTAFAGATALVLGIDCFSRAGLKEFWLYIWGLNNNMFPYHTYTYPVTRNIRVEIAVIIIITAFGVIGQLRLWKVIKARRAKEEDSRQKAEKKKEEDDAEVGRQLEANNLRERAEWEQMYGNGQHNGKEASLSETAIADDSRRGSDGYGSSTNPEKINIEMKDMATAEHAAGLSDSEKHLGRIDEGEHHEVRSQPEIEYRDMVGPRPVTAMSLPTAAVKSHLRGDNDSEHGAVIGSEAGTPRGSKHLSRKPWMNRLSWRSGNIQIPEPQSVSQEALIVYDDAASSVAGVVDDLTIASGPPSIASGIHDDGEGQEHKKDISNEHATEQNVLSEVALGKLNTQARQPAAAVTEADIPASHETEGGNDDASVNDENNQENQENIPAVAAISADSPAEDQGAKAENAEEQTQQAPSKTQPDIQKQENPSAVVESAESIAEGNASEREPLGPVEAEQTEVDDTHDHQSNVDKDATVADCASQKKPIKPVKRPTLDRSTVKKIPEQTSKVVHVFRTKEWAKHLADAETPELEPLELESEAPENLEKTEQVAAPVHVDGLLQTAFNAQPPPAVMSPELSAASLEQIRRQSDLSFAPSPEVSRSKIRNSLQNLSGRSPPPIARNASTGSIVPLHEEHDAVAPMLRSASTPLLTLTSPNISKETPESPRWNGPPPLLAVREDMVRNRMSSTSLRHDPWASRNASRQSLVDPLQAISPTKAIPEEHEEDFEIAAPNDDDDVPLSKRKIMLQRQTMQSPSSLSIANSPLAMSPPSYERSRSPQFTQVDSERSASRMAAWRQSVKEDMTQRRDPLFHGTSPGPPGPASPERPRSSLWGSVQQMRDASSAHVDKAIADGMQRGSMSDLHRQAMRRMQASANRQL</sequence>
<dbReference type="EMBL" id="JAPZBO010000002">
    <property type="protein sequence ID" value="KAJ5323789.1"/>
    <property type="molecule type" value="Genomic_DNA"/>
</dbReference>
<name>A0A9W9Q3L5_9EURO</name>
<feature type="compositionally biased region" description="Polar residues" evidence="5">
    <location>
        <begin position="931"/>
        <end position="940"/>
    </location>
</feature>
<feature type="region of interest" description="Disordered" evidence="5">
    <location>
        <begin position="1029"/>
        <end position="1158"/>
    </location>
</feature>
<feature type="region of interest" description="Disordered" evidence="5">
    <location>
        <begin position="931"/>
        <end position="954"/>
    </location>
</feature>
<evidence type="ECO:0000256" key="6">
    <source>
        <dbReference type="SAM" id="Phobius"/>
    </source>
</evidence>
<comment type="caution">
    <text evidence="9">The sequence shown here is derived from an EMBL/GenBank/DDBJ whole genome shotgun (WGS) entry which is preliminary data.</text>
</comment>
<feature type="compositionally biased region" description="Low complexity" evidence="5">
    <location>
        <begin position="48"/>
        <end position="74"/>
    </location>
</feature>
<feature type="compositionally biased region" description="Low complexity" evidence="5">
    <location>
        <begin position="657"/>
        <end position="667"/>
    </location>
</feature>
<evidence type="ECO:0000259" key="8">
    <source>
        <dbReference type="Pfam" id="PF13886"/>
    </source>
</evidence>
<feature type="compositionally biased region" description="Acidic residues" evidence="5">
    <location>
        <begin position="808"/>
        <end position="823"/>
    </location>
</feature>
<evidence type="ECO:0000256" key="3">
    <source>
        <dbReference type="ARBA" id="ARBA00022989"/>
    </source>
</evidence>
<dbReference type="PANTHER" id="PTHR39469:SF1">
    <property type="entry name" value="DUF4203 DOMAIN-CONTAINING PROTEIN"/>
    <property type="match status" value="1"/>
</dbReference>
<keyword evidence="10" id="KW-1185">Reference proteome</keyword>
<feature type="transmembrane region" description="Helical" evidence="6">
    <location>
        <begin position="233"/>
        <end position="256"/>
    </location>
</feature>
<feature type="compositionally biased region" description="Basic and acidic residues" evidence="5">
    <location>
        <begin position="743"/>
        <end position="757"/>
    </location>
</feature>
<evidence type="ECO:0000256" key="7">
    <source>
        <dbReference type="SAM" id="SignalP"/>
    </source>
</evidence>
<keyword evidence="7" id="KW-0732">Signal</keyword>
<feature type="compositionally biased region" description="Basic and acidic residues" evidence="5">
    <location>
        <begin position="1078"/>
        <end position="1090"/>
    </location>
</feature>
<reference evidence="9" key="2">
    <citation type="journal article" date="2023" name="IMA Fungus">
        <title>Comparative genomic study of the Penicillium genus elucidates a diverse pangenome and 15 lateral gene transfer events.</title>
        <authorList>
            <person name="Petersen C."/>
            <person name="Sorensen T."/>
            <person name="Nielsen M.R."/>
            <person name="Sondergaard T.E."/>
            <person name="Sorensen J.L."/>
            <person name="Fitzpatrick D.A."/>
            <person name="Frisvad J.C."/>
            <person name="Nielsen K.L."/>
        </authorList>
    </citation>
    <scope>NUCLEOTIDE SEQUENCE</scope>
    <source>
        <strain evidence="9">IBT 21472</strain>
    </source>
</reference>
<feature type="domain" description="TM7S3/TM198-like" evidence="8">
    <location>
        <begin position="143"/>
        <end position="356"/>
    </location>
</feature>
<dbReference type="PANTHER" id="PTHR39469">
    <property type="entry name" value="CHROMOSOME 1, WHOLE GENOME SHOTGUN SEQUENCE"/>
    <property type="match status" value="1"/>
</dbReference>
<feature type="compositionally biased region" description="Polar residues" evidence="5">
    <location>
        <begin position="1029"/>
        <end position="1042"/>
    </location>
</feature>
<dbReference type="OrthoDB" id="5377273at2759"/>
<feature type="region of interest" description="Disordered" evidence="5">
    <location>
        <begin position="44"/>
        <end position="123"/>
    </location>
</feature>
<feature type="region of interest" description="Disordered" evidence="5">
    <location>
        <begin position="508"/>
        <end position="535"/>
    </location>
</feature>
<feature type="chain" id="PRO_5040779872" description="TM7S3/TM198-like domain-containing protein" evidence="7">
    <location>
        <begin position="21"/>
        <end position="1158"/>
    </location>
</feature>
<feature type="region of interest" description="Disordered" evidence="5">
    <location>
        <begin position="371"/>
        <end position="395"/>
    </location>
</feature>
<feature type="transmembrane region" description="Helical" evidence="6">
    <location>
        <begin position="135"/>
        <end position="156"/>
    </location>
</feature>
<evidence type="ECO:0000313" key="9">
    <source>
        <dbReference type="EMBL" id="KAJ5323789.1"/>
    </source>
</evidence>
<dbReference type="Proteomes" id="UP001147746">
    <property type="component" value="Unassembled WGS sequence"/>
</dbReference>
<dbReference type="Pfam" id="PF13886">
    <property type="entry name" value="TM7S3_TM198"/>
    <property type="match status" value="1"/>
</dbReference>
<evidence type="ECO:0000256" key="4">
    <source>
        <dbReference type="ARBA" id="ARBA00023136"/>
    </source>
</evidence>
<evidence type="ECO:0000313" key="10">
    <source>
        <dbReference type="Proteomes" id="UP001147746"/>
    </source>
</evidence>
<feature type="transmembrane region" description="Helical" evidence="6">
    <location>
        <begin position="342"/>
        <end position="360"/>
    </location>
</feature>
<feature type="compositionally biased region" description="Polar residues" evidence="5">
    <location>
        <begin position="75"/>
        <end position="105"/>
    </location>
</feature>
<feature type="transmembrane region" description="Helical" evidence="6">
    <location>
        <begin position="163"/>
        <end position="184"/>
    </location>
</feature>
<keyword evidence="3 6" id="KW-1133">Transmembrane helix</keyword>
<reference evidence="9" key="1">
    <citation type="submission" date="2022-12" db="EMBL/GenBank/DDBJ databases">
        <authorList>
            <person name="Petersen C."/>
        </authorList>
    </citation>
    <scope>NUCLEOTIDE SEQUENCE</scope>
    <source>
        <strain evidence="9">IBT 21472</strain>
    </source>
</reference>
<feature type="region of interest" description="Disordered" evidence="5">
    <location>
        <begin position="805"/>
        <end position="825"/>
    </location>
</feature>
<feature type="transmembrane region" description="Helical" evidence="6">
    <location>
        <begin position="287"/>
        <end position="310"/>
    </location>
</feature>
<gene>
    <name evidence="9" type="ORF">N7476_002389</name>
</gene>
<organism evidence="9 10">
    <name type="scientific">Penicillium atrosanguineum</name>
    <dbReference type="NCBI Taxonomy" id="1132637"/>
    <lineage>
        <taxon>Eukaryota</taxon>
        <taxon>Fungi</taxon>
        <taxon>Dikarya</taxon>
        <taxon>Ascomycota</taxon>
        <taxon>Pezizomycotina</taxon>
        <taxon>Eurotiomycetes</taxon>
        <taxon>Eurotiomycetidae</taxon>
        <taxon>Eurotiales</taxon>
        <taxon>Aspergillaceae</taxon>
        <taxon>Penicillium</taxon>
    </lineage>
</organism>
<protein>
    <recommendedName>
        <fullName evidence="8">TM7S3/TM198-like domain-containing protein</fullName>
    </recommendedName>
</protein>
<feature type="region of interest" description="Disordered" evidence="5">
    <location>
        <begin position="422"/>
        <end position="442"/>
    </location>
</feature>
<keyword evidence="4 6" id="KW-0472">Membrane</keyword>
<comment type="subcellular location">
    <subcellularLocation>
        <location evidence="1">Membrane</location>
        <topology evidence="1">Multi-pass membrane protein</topology>
    </subcellularLocation>
</comment>
<evidence type="ECO:0000256" key="5">
    <source>
        <dbReference type="SAM" id="MobiDB-lite"/>
    </source>
</evidence>